<dbReference type="AlphaFoldDB" id="A0A4R7B874"/>
<organism evidence="1 2">
    <name type="scientific">Paludibacterium purpuratum</name>
    <dbReference type="NCBI Taxonomy" id="1144873"/>
    <lineage>
        <taxon>Bacteria</taxon>
        <taxon>Pseudomonadati</taxon>
        <taxon>Pseudomonadota</taxon>
        <taxon>Betaproteobacteria</taxon>
        <taxon>Neisseriales</taxon>
        <taxon>Chromobacteriaceae</taxon>
        <taxon>Paludibacterium</taxon>
    </lineage>
</organism>
<reference evidence="1 2" key="1">
    <citation type="submission" date="2019-03" db="EMBL/GenBank/DDBJ databases">
        <title>Genomic Encyclopedia of Type Strains, Phase III (KMG-III): the genomes of soil and plant-associated and newly described type strains.</title>
        <authorList>
            <person name="Whitman W."/>
        </authorList>
    </citation>
    <scope>NUCLEOTIDE SEQUENCE [LARGE SCALE GENOMIC DNA]</scope>
    <source>
        <strain evidence="1 2">CECT 8976</strain>
    </source>
</reference>
<comment type="caution">
    <text evidence="1">The sequence shown here is derived from an EMBL/GenBank/DDBJ whole genome shotgun (WGS) entry which is preliminary data.</text>
</comment>
<keyword evidence="2" id="KW-1185">Reference proteome</keyword>
<protein>
    <submittedName>
        <fullName evidence="1">Uncharacterized protein</fullName>
    </submittedName>
</protein>
<evidence type="ECO:0000313" key="1">
    <source>
        <dbReference type="EMBL" id="TDR80733.1"/>
    </source>
</evidence>
<dbReference type="EMBL" id="SNZP01000004">
    <property type="protein sequence ID" value="TDR80733.1"/>
    <property type="molecule type" value="Genomic_DNA"/>
</dbReference>
<name>A0A4R7B874_9NEIS</name>
<accession>A0A4R7B874</accession>
<dbReference type="Proteomes" id="UP000295611">
    <property type="component" value="Unassembled WGS sequence"/>
</dbReference>
<proteinExistence type="predicted"/>
<gene>
    <name evidence="1" type="ORF">DFP86_104233</name>
</gene>
<evidence type="ECO:0000313" key="2">
    <source>
        <dbReference type="Proteomes" id="UP000295611"/>
    </source>
</evidence>
<sequence>MALLDSLMALLALSIGLTPMTVLPGQVGRALVENAYRSRMLWQTSNLAESLLQTDSRDGSRLAQQAQQAQQVGECGALSFKLSLERAQAPSAHSLRLQTTGCYMHWQHFDLLVPLP</sequence>